<evidence type="ECO:0000313" key="2">
    <source>
        <dbReference type="Proteomes" id="UP001177260"/>
    </source>
</evidence>
<dbReference type="Proteomes" id="UP001177260">
    <property type="component" value="Unassembled WGS sequence"/>
</dbReference>
<comment type="caution">
    <text evidence="1">The sequence shown here is derived from an EMBL/GenBank/DDBJ whole genome shotgun (WGS) entry which is preliminary data.</text>
</comment>
<protein>
    <submittedName>
        <fullName evidence="1">Uncharacterized protein</fullName>
    </submittedName>
</protein>
<keyword evidence="2" id="KW-1185">Reference proteome</keyword>
<reference evidence="1 2" key="1">
    <citation type="journal article" date="2023" name="ACS Omega">
        <title>Identification of the Neoaspergillic Acid Biosynthesis Gene Cluster by Establishing an In Vitro CRISPR-Ribonucleoprotein Genetic System in Aspergillus melleus.</title>
        <authorList>
            <person name="Yuan B."/>
            <person name="Grau M.F."/>
            <person name="Murata R.M."/>
            <person name="Torok T."/>
            <person name="Venkateswaran K."/>
            <person name="Stajich J.E."/>
            <person name="Wang C.C.C."/>
        </authorList>
    </citation>
    <scope>NUCLEOTIDE SEQUENCE [LARGE SCALE GENOMIC DNA]</scope>
    <source>
        <strain evidence="1 2">IMV 1140</strain>
    </source>
</reference>
<evidence type="ECO:0000313" key="1">
    <source>
        <dbReference type="EMBL" id="KAK1140345.1"/>
    </source>
</evidence>
<organism evidence="1 2">
    <name type="scientific">Aspergillus melleus</name>
    <dbReference type="NCBI Taxonomy" id="138277"/>
    <lineage>
        <taxon>Eukaryota</taxon>
        <taxon>Fungi</taxon>
        <taxon>Dikarya</taxon>
        <taxon>Ascomycota</taxon>
        <taxon>Pezizomycotina</taxon>
        <taxon>Eurotiomycetes</taxon>
        <taxon>Eurotiomycetidae</taxon>
        <taxon>Eurotiales</taxon>
        <taxon>Aspergillaceae</taxon>
        <taxon>Aspergillus</taxon>
        <taxon>Aspergillus subgen. Circumdati</taxon>
    </lineage>
</organism>
<accession>A0ACC3ARP5</accession>
<sequence length="688" mass="73601">MVVRRSARLRSRQASSEEPQLPVDPVNNNNNNPASNDDQNTTTNTHNTLPAVMERDEAPVVDASPQPEPKAATTTTATPTSSNLCTPLKAAPPHPKTATTPSVAVNRGSPLKATPMQKTPSKKTPSQKTPAQKTPVAQTPTSVFARPPHQEMHPSKVHQSTTKQADSGLILGFNPVKKDAEGKPVKESLGQDTPSKARPSPASTCFGTPGFDFKFSCHESQLSDEAKKLMESVREDAAKIKSQMTLDQKDAAPQNTDDQQAGDRRIAHPKGKTNRFSNAHMAEFKKMDSIAGHASAFRATPGRFQPVQKTLKRTNSKARLDESDKNSPAKATPSKPAAVPAVSAASASAKRVKHVKTDDTSTHRPTEGEPRTPSKPANVRPRSAVRNSLMTPTAASAARATYTSIKPPRASMIPSLARSPARSPSLNQPTAPRTPRTDFNPRFKTNIPSLPNLKSILRRNHQPLFSKDPSKIAAGTHVTAPDFESKMLVGSSRDASEDPVQTPSPKKRVEFSASTRSPAAEASPSPSKAPAVVPPPISDIVYPTLPVLTPDHGDSKSANAEAKHTIRQVRPSDAAPVITTTSAPDVAGVPHGIGNKKRHRATEDEAEAENVPPAESPSEARSTKRVKLSSPSPTKMPTPSPTKARTHTPMRSSSSASRSGTPASARQRNRGILSMSRLNMLARPKNRP</sequence>
<gene>
    <name evidence="1" type="ORF">N8T08_010401</name>
</gene>
<dbReference type="EMBL" id="JAOPJF010000084">
    <property type="protein sequence ID" value="KAK1140345.1"/>
    <property type="molecule type" value="Genomic_DNA"/>
</dbReference>
<proteinExistence type="predicted"/>
<name>A0ACC3ARP5_9EURO</name>